<dbReference type="Gene3D" id="2.60.40.10">
    <property type="entry name" value="Immunoglobulins"/>
    <property type="match status" value="1"/>
</dbReference>
<dbReference type="EMBL" id="GG657754">
    <property type="protein sequence ID" value="EFL27711.1"/>
    <property type="molecule type" value="Genomic_DNA"/>
</dbReference>
<dbReference type="InterPro" id="IPR050288">
    <property type="entry name" value="Cellulose_deg_GH3"/>
</dbReference>
<evidence type="ECO:0000256" key="3">
    <source>
        <dbReference type="ARBA" id="ARBA00058905"/>
    </source>
</evidence>
<evidence type="ECO:0000313" key="8">
    <source>
        <dbReference type="Proteomes" id="UP000003963"/>
    </source>
</evidence>
<dbReference type="HOGENOM" id="CLU_004542_0_0_11"/>
<name>D9WKM1_9ACTN</name>
<dbReference type="AlphaFoldDB" id="D9WKM1"/>
<dbReference type="InterPro" id="IPR026891">
    <property type="entry name" value="Fn3-like"/>
</dbReference>
<dbReference type="GO" id="GO:0005975">
    <property type="term" value="P:carbohydrate metabolic process"/>
    <property type="evidence" value="ECO:0007669"/>
    <property type="project" value="InterPro"/>
</dbReference>
<dbReference type="InterPro" id="IPR002772">
    <property type="entry name" value="Glyco_hydro_3_C"/>
</dbReference>
<dbReference type="PANTHER" id="PTHR42715">
    <property type="entry name" value="BETA-GLUCOSIDASE"/>
    <property type="match status" value="1"/>
</dbReference>
<dbReference type="Pfam" id="PF01915">
    <property type="entry name" value="Glyco_hydro_3_C"/>
    <property type="match status" value="1"/>
</dbReference>
<feature type="domain" description="Fibronectin type III-like" evidence="6">
    <location>
        <begin position="197"/>
        <end position="266"/>
    </location>
</feature>
<evidence type="ECO:0000256" key="1">
    <source>
        <dbReference type="ARBA" id="ARBA00005336"/>
    </source>
</evidence>
<evidence type="ECO:0000259" key="6">
    <source>
        <dbReference type="SMART" id="SM01217"/>
    </source>
</evidence>
<dbReference type="Proteomes" id="UP000003963">
    <property type="component" value="Unassembled WGS sequence"/>
</dbReference>
<dbReference type="FunFam" id="2.60.40.10:FF:000495">
    <property type="entry name" value="Periplasmic beta-glucosidase"/>
    <property type="match status" value="1"/>
</dbReference>
<evidence type="ECO:0000313" key="7">
    <source>
        <dbReference type="EMBL" id="EFL27711.1"/>
    </source>
</evidence>
<feature type="region of interest" description="Disordered" evidence="5">
    <location>
        <begin position="115"/>
        <end position="145"/>
    </location>
</feature>
<keyword evidence="2" id="KW-0378">Hydrolase</keyword>
<dbReference type="SUPFAM" id="SSF52279">
    <property type="entry name" value="Beta-D-glucan exohydrolase, C-terminal domain"/>
    <property type="match status" value="1"/>
</dbReference>
<dbReference type="InterPro" id="IPR036881">
    <property type="entry name" value="Glyco_hydro_3_C_sf"/>
</dbReference>
<evidence type="ECO:0000256" key="5">
    <source>
        <dbReference type="SAM" id="MobiDB-lite"/>
    </source>
</evidence>
<keyword evidence="8" id="KW-1185">Reference proteome</keyword>
<dbReference type="PANTHER" id="PTHR42715:SF10">
    <property type="entry name" value="BETA-GLUCOSIDASE"/>
    <property type="match status" value="1"/>
</dbReference>
<comment type="function">
    <text evidence="3">Catalyzes the hydrolysis of a non-reducing terminal alpha-L-arabinopyranosidic linkage in ginsenoside Rb2 (alpha-L-arabinopyranosyl-(1-&gt;6)-alpha-D-glucopyranosyl) to release alpha-D-glucopyranosyl (Rd). It is not able to hydrolyze alpha-L-arabinofuranosyl-(1-&gt;6)-alpha-D-glucopyranosyl (Rc).</text>
</comment>
<dbReference type="GO" id="GO:0008422">
    <property type="term" value="F:beta-glucosidase activity"/>
    <property type="evidence" value="ECO:0007669"/>
    <property type="project" value="UniProtKB-ARBA"/>
</dbReference>
<protein>
    <recommendedName>
        <fullName evidence="4">Exo-alpha-(1-&gt;6)-L-arabinopyranosidase</fullName>
    </recommendedName>
</protein>
<evidence type="ECO:0000256" key="4">
    <source>
        <dbReference type="ARBA" id="ARBA00074219"/>
    </source>
</evidence>
<gene>
    <name evidence="7" type="ORF">SSOG_07425</name>
</gene>
<dbReference type="Gene3D" id="3.40.50.1700">
    <property type="entry name" value="Glycoside hydrolase family 3 C-terminal domain"/>
    <property type="match status" value="1"/>
</dbReference>
<dbReference type="STRING" id="457427.SSOG_07425"/>
<reference evidence="7 8" key="1">
    <citation type="submission" date="2009-02" db="EMBL/GenBank/DDBJ databases">
        <title>Annotation of Streptomyces hygroscopicus strain ATCC 53653.</title>
        <authorList>
            <consortium name="The Broad Institute Genome Sequencing Platform"/>
            <consortium name="Broad Institute Microbial Sequencing Center"/>
            <person name="Fischbach M."/>
            <person name="Godfrey P."/>
            <person name="Ward D."/>
            <person name="Young S."/>
            <person name="Zeng Q."/>
            <person name="Koehrsen M."/>
            <person name="Alvarado L."/>
            <person name="Berlin A.M."/>
            <person name="Bochicchio J."/>
            <person name="Borenstein D."/>
            <person name="Chapman S.B."/>
            <person name="Chen Z."/>
            <person name="Engels R."/>
            <person name="Freedman E."/>
            <person name="Gellesch M."/>
            <person name="Goldberg J."/>
            <person name="Griggs A."/>
            <person name="Gujja S."/>
            <person name="Heilman E.R."/>
            <person name="Heiman D.I."/>
            <person name="Hepburn T.A."/>
            <person name="Howarth C."/>
            <person name="Jen D."/>
            <person name="Larson L."/>
            <person name="Lewis B."/>
            <person name="Mehta T."/>
            <person name="Park D."/>
            <person name="Pearson M."/>
            <person name="Richards J."/>
            <person name="Roberts A."/>
            <person name="Saif S."/>
            <person name="Shea T.D."/>
            <person name="Shenoy N."/>
            <person name="Sisk P."/>
            <person name="Stolte C."/>
            <person name="Sykes S.N."/>
            <person name="Thomson T."/>
            <person name="Walk T."/>
            <person name="White J."/>
            <person name="Yandava C."/>
            <person name="Straight P."/>
            <person name="Clardy J."/>
            <person name="Hung D."/>
            <person name="Kolter R."/>
            <person name="Mekalanos J."/>
            <person name="Walker S."/>
            <person name="Walsh C.T."/>
            <person name="Wieland-Brown L.C."/>
            <person name="Haas B."/>
            <person name="Nusbaum C."/>
            <person name="Birren B."/>
        </authorList>
    </citation>
    <scope>NUCLEOTIDE SEQUENCE [LARGE SCALE GENOMIC DNA]</scope>
    <source>
        <strain evidence="7 8">ATCC 53653</strain>
    </source>
</reference>
<dbReference type="Pfam" id="PF14310">
    <property type="entry name" value="Fn3-like"/>
    <property type="match status" value="1"/>
</dbReference>
<dbReference type="InterPro" id="IPR013783">
    <property type="entry name" value="Ig-like_fold"/>
</dbReference>
<sequence>MRACDGVTAAASRAAREADVCVAVVGDRAGLFGRGTVGEGSDAAALRLPGRQQALLEAVLDSDTPVVIVLVTGRPYPLGALTDRAAAAAVQAFFPGEEGAAAIAGVLTGRLNPSGRLSVSMPRDPGGQPHDYRQPRLGGRSPVSNVDPTPLFPFGHGLSYTTFRYGGLEVTGDRLDTGGTLRIRCQVTNDGTRAGTEVVQLYVRDLVASVTRPMRQLLGWARVELDMGATATVEFTVPADRLAFVGPDLAWIVEPGEFELSVAPSSAAPGLRTTVLLSGPVRPLTEDRRLLTEAWVQQGWTSKSEGLDSGCR</sequence>
<organism evidence="7 8">
    <name type="scientific">Streptomyces himastatinicus ATCC 53653</name>
    <dbReference type="NCBI Taxonomy" id="457427"/>
    <lineage>
        <taxon>Bacteria</taxon>
        <taxon>Bacillati</taxon>
        <taxon>Actinomycetota</taxon>
        <taxon>Actinomycetes</taxon>
        <taxon>Kitasatosporales</taxon>
        <taxon>Streptomycetaceae</taxon>
        <taxon>Streptomyces</taxon>
        <taxon>Streptomyces violaceusniger group</taxon>
    </lineage>
</organism>
<comment type="similarity">
    <text evidence="1">Belongs to the glycosyl hydrolase 3 family.</text>
</comment>
<proteinExistence type="inferred from homology"/>
<accession>D9WKM1</accession>
<evidence type="ECO:0000256" key="2">
    <source>
        <dbReference type="ARBA" id="ARBA00022801"/>
    </source>
</evidence>
<dbReference type="SMART" id="SM01217">
    <property type="entry name" value="Fn3_like"/>
    <property type="match status" value="1"/>
</dbReference>